<evidence type="ECO:0000256" key="5">
    <source>
        <dbReference type="ARBA" id="ARBA00023277"/>
    </source>
</evidence>
<accession>A0ABY6PP17</accession>
<keyword evidence="5" id="KW-0119">Carbohydrate metabolism</keyword>
<dbReference type="RefSeq" id="WP_265539422.1">
    <property type="nucleotide sequence ID" value="NZ_CP098740.1"/>
</dbReference>
<dbReference type="Proteomes" id="UP001164963">
    <property type="component" value="Chromosome"/>
</dbReference>
<evidence type="ECO:0000313" key="9">
    <source>
        <dbReference type="Proteomes" id="UP001164963"/>
    </source>
</evidence>
<protein>
    <submittedName>
        <fullName evidence="8">Glycoside hydrolase family 75 protein</fullName>
    </submittedName>
</protein>
<keyword evidence="3" id="KW-0732">Signal</keyword>
<keyword evidence="9" id="KW-1185">Reference proteome</keyword>
<evidence type="ECO:0000256" key="2">
    <source>
        <dbReference type="ARBA" id="ARBA00022525"/>
    </source>
</evidence>
<dbReference type="PANTHER" id="PTHR42061">
    <property type="entry name" value="ENDO-CHITOSANASE"/>
    <property type="match status" value="1"/>
</dbReference>
<dbReference type="GO" id="GO:0016787">
    <property type="term" value="F:hydrolase activity"/>
    <property type="evidence" value="ECO:0007669"/>
    <property type="project" value="UniProtKB-KW"/>
</dbReference>
<evidence type="ECO:0000256" key="1">
    <source>
        <dbReference type="ARBA" id="ARBA00004613"/>
    </source>
</evidence>
<proteinExistence type="predicted"/>
<gene>
    <name evidence="8" type="ORF">NEH16_04555</name>
</gene>
<evidence type="ECO:0000313" key="8">
    <source>
        <dbReference type="EMBL" id="UZK53506.1"/>
    </source>
</evidence>
<evidence type="ECO:0000256" key="4">
    <source>
        <dbReference type="ARBA" id="ARBA00022801"/>
    </source>
</evidence>
<dbReference type="Pfam" id="PF07335">
    <property type="entry name" value="Glyco_hydro_75"/>
    <property type="match status" value="1"/>
</dbReference>
<reference evidence="8" key="1">
    <citation type="journal article" date="2022" name="Front. Microbiol.">
        <title>Mirubactin C rescues the lethal effect of cell wall biosynthesis mutations in Bacillus subtilis.</title>
        <authorList>
            <person name="Kepplinger B."/>
            <person name="Wen X."/>
            <person name="Tyler A.R."/>
            <person name="Kim B.Y."/>
            <person name="Brown J."/>
            <person name="Banks P."/>
            <person name="Dashti Y."/>
            <person name="Mackenzie E.S."/>
            <person name="Wills C."/>
            <person name="Kawai Y."/>
            <person name="Waldron K.J."/>
            <person name="Allenby N.E.E."/>
            <person name="Wu L.J."/>
            <person name="Hall M.J."/>
            <person name="Errington J."/>
        </authorList>
    </citation>
    <scope>NUCLEOTIDE SEQUENCE</scope>
    <source>
        <strain evidence="8">MDA8-470</strain>
    </source>
</reference>
<name>A0ABY6PP17_9ACTN</name>
<keyword evidence="7" id="KW-0624">Polysaccharide degradation</keyword>
<sequence length="275" mass="27786">MRTFALVTASGAALLTAGTPAPVTLAVAGDPDPVVAAPAPRPVLPAVPLALVARVHQAPARAHRSGPPPARARDGKGTEVGAADLLAKVSACEQVSKGRYRTDEAAPPTVPVCGAGGAVFWKADLDIDCDGRATAACNAATDPSFHGDTAFHASDGRPLNAAELPYVVVPAPSGTWDYAKSGIRGGGVVAVVHGGKVEYAVVGDVGPERIIGEASYATAKSLGIDPDPSSGGAPSGVTYILFKDSRVSPIEDHEAAVRTGRALAGEFVRDSRSTS</sequence>
<comment type="subcellular location">
    <subcellularLocation>
        <location evidence="1">Secreted</location>
    </subcellularLocation>
</comment>
<dbReference type="PANTHER" id="PTHR42061:SF6">
    <property type="entry name" value="ENDO-CHITOSANASE"/>
    <property type="match status" value="1"/>
</dbReference>
<dbReference type="EMBL" id="CP098740">
    <property type="protein sequence ID" value="UZK53506.1"/>
    <property type="molecule type" value="Genomic_DNA"/>
</dbReference>
<evidence type="ECO:0000256" key="3">
    <source>
        <dbReference type="ARBA" id="ARBA00022729"/>
    </source>
</evidence>
<evidence type="ECO:0000256" key="6">
    <source>
        <dbReference type="ARBA" id="ARBA00023295"/>
    </source>
</evidence>
<keyword evidence="2" id="KW-0964">Secreted</keyword>
<dbReference type="InterPro" id="IPR009939">
    <property type="entry name" value="Chitosanase_fungal"/>
</dbReference>
<keyword evidence="6" id="KW-0326">Glycosidase</keyword>
<organism evidence="8 9">
    <name type="scientific">Streptomyces drozdowiczii</name>
    <dbReference type="NCBI Taxonomy" id="202862"/>
    <lineage>
        <taxon>Bacteria</taxon>
        <taxon>Bacillati</taxon>
        <taxon>Actinomycetota</taxon>
        <taxon>Actinomycetes</taxon>
        <taxon>Kitasatosporales</taxon>
        <taxon>Streptomycetaceae</taxon>
        <taxon>Streptomyces</taxon>
    </lineage>
</organism>
<evidence type="ECO:0000256" key="7">
    <source>
        <dbReference type="ARBA" id="ARBA00023326"/>
    </source>
</evidence>
<keyword evidence="4 8" id="KW-0378">Hydrolase</keyword>